<accession>A0AAD9JX61</accession>
<evidence type="ECO:0000256" key="1">
    <source>
        <dbReference type="SAM" id="SignalP"/>
    </source>
</evidence>
<evidence type="ECO:0000313" key="2">
    <source>
        <dbReference type="EMBL" id="KAK2160924.1"/>
    </source>
</evidence>
<comment type="caution">
    <text evidence="2">The sequence shown here is derived from an EMBL/GenBank/DDBJ whole genome shotgun (WGS) entry which is preliminary data.</text>
</comment>
<protein>
    <submittedName>
        <fullName evidence="2">Uncharacterized protein</fullName>
    </submittedName>
</protein>
<feature type="chain" id="PRO_5042104483" evidence="1">
    <location>
        <begin position="22"/>
        <end position="709"/>
    </location>
</feature>
<feature type="signal peptide" evidence="1">
    <location>
        <begin position="1"/>
        <end position="21"/>
    </location>
</feature>
<reference evidence="2" key="1">
    <citation type="journal article" date="2023" name="Mol. Biol. Evol.">
        <title>Third-Generation Sequencing Reveals the Adaptive Role of the Epigenome in Three Deep-Sea Polychaetes.</title>
        <authorList>
            <person name="Perez M."/>
            <person name="Aroh O."/>
            <person name="Sun Y."/>
            <person name="Lan Y."/>
            <person name="Juniper S.K."/>
            <person name="Young C.R."/>
            <person name="Angers B."/>
            <person name="Qian P.Y."/>
        </authorList>
    </citation>
    <scope>NUCLEOTIDE SEQUENCE</scope>
    <source>
        <strain evidence="2">R07B-5</strain>
    </source>
</reference>
<organism evidence="2 3">
    <name type="scientific">Ridgeia piscesae</name>
    <name type="common">Tubeworm</name>
    <dbReference type="NCBI Taxonomy" id="27915"/>
    <lineage>
        <taxon>Eukaryota</taxon>
        <taxon>Metazoa</taxon>
        <taxon>Spiralia</taxon>
        <taxon>Lophotrochozoa</taxon>
        <taxon>Annelida</taxon>
        <taxon>Polychaeta</taxon>
        <taxon>Sedentaria</taxon>
        <taxon>Canalipalpata</taxon>
        <taxon>Sabellida</taxon>
        <taxon>Siboglinidae</taxon>
        <taxon>Ridgeia</taxon>
    </lineage>
</organism>
<dbReference type="EMBL" id="JAODUO010001617">
    <property type="protein sequence ID" value="KAK2160924.1"/>
    <property type="molecule type" value="Genomic_DNA"/>
</dbReference>
<keyword evidence="1" id="KW-0732">Signal</keyword>
<dbReference type="AlphaFoldDB" id="A0AAD9JX61"/>
<evidence type="ECO:0000313" key="3">
    <source>
        <dbReference type="Proteomes" id="UP001209878"/>
    </source>
</evidence>
<keyword evidence="3" id="KW-1185">Reference proteome</keyword>
<proteinExistence type="predicted"/>
<sequence length="709" mass="80229">MVGARFLLFCSACLLAGESEARRYKPTPPPPTVEELSEILKMAYEAYTMKAIESTTGDEVAALKSRVATLARQLVMQQLFVEERVRSDGDSGIKQVRHHFEGTRPYHAASHTGNTFASMHDHANNIRTVGLGEFIAVLNGVEFRTRHNDYGLRMPSTTSSTYHEVEDIPFPDVPPEVLQHHDVAGQITELREWFKAWKKRDRSERDYRKYFKPVLCYLEGAWTFSDKLEESFASDRHFLDAASWFDLQEKVRYTSYSGGKSNLENFSYLPTTIMNMINGTLPQIAQWNYRVLCHPLKRDLPVNRFRVVDDLMARMAKKKTLKEYVTTRAARFTLNPFDTDEWVDGRKNYGLVDDLMAEIPGKDNYGAELYDDAFDAVAYPYNSTDNTKKLNVGFYHRWVRVGSRDAMGRTERHRGFADQNVFMARTTQPNVAGVEVNVCKGWRRNRCTLYNQKWTYAIPLEVVYMTPLLKWNPYEIQYKGDKSSTLARTVTAGGRWGSSRDSARALNGTNSKRFYQTPHEFFGGNEQGRSSADTVKGKAGVLDRAGRLHVVKASGTRIVLPYIPGVGSLRTRYPIMPVHGEGSAVWKELEALKDIVLSPVENAHMFHENWRDDTSEGVVLLTGKAKGDEHVHRVVLSADDVGMLKLGRTVLVESGEAKGHYHEVKIRVRANGRFVMVRCDGARNCADGHGRSLTVAPPEDVDVANDGMI</sequence>
<dbReference type="Proteomes" id="UP001209878">
    <property type="component" value="Unassembled WGS sequence"/>
</dbReference>
<name>A0AAD9JX61_RIDPI</name>
<gene>
    <name evidence="2" type="ORF">NP493_1609g00022</name>
</gene>